<dbReference type="PANTHER" id="PTHR21553">
    <property type="entry name" value="ALMS1-RELATED"/>
    <property type="match status" value="1"/>
</dbReference>
<keyword evidence="7" id="KW-1185">Reference proteome</keyword>
<evidence type="ECO:0000256" key="1">
    <source>
        <dbReference type="ARBA" id="ARBA00004300"/>
    </source>
</evidence>
<keyword evidence="3" id="KW-0206">Cytoskeleton</keyword>
<evidence type="ECO:0000259" key="5">
    <source>
        <dbReference type="Pfam" id="PF15309"/>
    </source>
</evidence>
<dbReference type="AlphaFoldDB" id="A0A7K9CKB4"/>
<dbReference type="PANTHER" id="PTHR21553:SF26">
    <property type="entry name" value="ALMS MOTIF DOMAIN-CONTAINING PROTEIN"/>
    <property type="match status" value="1"/>
</dbReference>
<feature type="compositionally biased region" description="Basic and acidic residues" evidence="4">
    <location>
        <begin position="123"/>
        <end position="137"/>
    </location>
</feature>
<evidence type="ECO:0000313" key="6">
    <source>
        <dbReference type="EMBL" id="NXG51785.1"/>
    </source>
</evidence>
<feature type="compositionally biased region" description="Basic and acidic residues" evidence="4">
    <location>
        <begin position="164"/>
        <end position="180"/>
    </location>
</feature>
<dbReference type="InterPro" id="IPR029299">
    <property type="entry name" value="ALMS_motif"/>
</dbReference>
<evidence type="ECO:0000256" key="3">
    <source>
        <dbReference type="ARBA" id="ARBA00023212"/>
    </source>
</evidence>
<dbReference type="Proteomes" id="UP000574528">
    <property type="component" value="Unassembled WGS sequence"/>
</dbReference>
<feature type="non-terminal residue" evidence="6">
    <location>
        <position position="187"/>
    </location>
</feature>
<evidence type="ECO:0000256" key="4">
    <source>
        <dbReference type="SAM" id="MobiDB-lite"/>
    </source>
</evidence>
<feature type="compositionally biased region" description="Basic and acidic residues" evidence="4">
    <location>
        <begin position="73"/>
        <end position="102"/>
    </location>
</feature>
<evidence type="ECO:0000313" key="7">
    <source>
        <dbReference type="Proteomes" id="UP000574528"/>
    </source>
</evidence>
<feature type="domain" description="ALMS motif" evidence="5">
    <location>
        <begin position="52"/>
        <end position="182"/>
    </location>
</feature>
<dbReference type="GO" id="GO:0046599">
    <property type="term" value="P:regulation of centriole replication"/>
    <property type="evidence" value="ECO:0007669"/>
    <property type="project" value="TreeGrafter"/>
</dbReference>
<reference evidence="6 7" key="1">
    <citation type="submission" date="2019-09" db="EMBL/GenBank/DDBJ databases">
        <title>Bird 10,000 Genomes (B10K) Project - Family phase.</title>
        <authorList>
            <person name="Zhang G."/>
        </authorList>
    </citation>
    <scope>NUCLEOTIDE SEQUENCE [LARGE SCALE GENOMIC DNA]</scope>
    <source>
        <strain evidence="6">B10K-DU-001-24</strain>
        <tissue evidence="6">Muscle</tissue>
    </source>
</reference>
<name>A0A7K9CKB4_9PICI</name>
<gene>
    <name evidence="6" type="primary">Cep295_0</name>
    <name evidence="6" type="ORF">PSIHAE_R08275</name>
</gene>
<dbReference type="OrthoDB" id="6359887at2759"/>
<dbReference type="Pfam" id="PF15309">
    <property type="entry name" value="ALMS_motif"/>
    <property type="match status" value="1"/>
</dbReference>
<sequence length="187" mass="21457">QAQEFSPLVPDADCSVLVRPDNSSTVQSANASPFPSHQTAVMLLEFAATPGSLQEKFLKRKKNFIQKSLERVEGIKNRERENKKPEARRFQRGKSETSKRQNDVFCIPGKKVAVAYQLNKEGSSPEDRKSGGTEKHQHTSRVCNQLAEVKIRKEEQTRQATYARNREKAKEFQKKMLDKLRAKKNWK</sequence>
<feature type="region of interest" description="Disordered" evidence="4">
    <location>
        <begin position="73"/>
        <end position="103"/>
    </location>
</feature>
<protein>
    <submittedName>
        <fullName evidence="6">CE295 protein</fullName>
    </submittedName>
</protein>
<organism evidence="6 7">
    <name type="scientific">Psilopogon haemacephalus</name>
    <name type="common">coppersmith barbet</name>
    <dbReference type="NCBI Taxonomy" id="2585815"/>
    <lineage>
        <taxon>Eukaryota</taxon>
        <taxon>Metazoa</taxon>
        <taxon>Chordata</taxon>
        <taxon>Craniata</taxon>
        <taxon>Vertebrata</taxon>
        <taxon>Euteleostomi</taxon>
        <taxon>Archelosauria</taxon>
        <taxon>Archosauria</taxon>
        <taxon>Dinosauria</taxon>
        <taxon>Saurischia</taxon>
        <taxon>Theropoda</taxon>
        <taxon>Coelurosauria</taxon>
        <taxon>Aves</taxon>
        <taxon>Neognathae</taxon>
        <taxon>Neoaves</taxon>
        <taxon>Telluraves</taxon>
        <taxon>Coraciimorphae</taxon>
        <taxon>Piciformes</taxon>
        <taxon>Megalaimidae</taxon>
        <taxon>Psilopogon</taxon>
    </lineage>
</organism>
<comment type="subcellular location">
    <subcellularLocation>
        <location evidence="1">Cytoplasm</location>
        <location evidence="1">Cytoskeleton</location>
        <location evidence="1">Microtubule organizing center</location>
        <location evidence="1">Centrosome</location>
    </subcellularLocation>
</comment>
<comment type="caution">
    <text evidence="6">The sequence shown here is derived from an EMBL/GenBank/DDBJ whole genome shotgun (WGS) entry which is preliminary data.</text>
</comment>
<dbReference type="GO" id="GO:0005813">
    <property type="term" value="C:centrosome"/>
    <property type="evidence" value="ECO:0007669"/>
    <property type="project" value="UniProtKB-SubCell"/>
</dbReference>
<dbReference type="GO" id="GO:0005814">
    <property type="term" value="C:centriole"/>
    <property type="evidence" value="ECO:0007669"/>
    <property type="project" value="TreeGrafter"/>
</dbReference>
<feature type="region of interest" description="Disordered" evidence="4">
    <location>
        <begin position="117"/>
        <end position="187"/>
    </location>
</feature>
<dbReference type="EMBL" id="VWZI01020211">
    <property type="protein sequence ID" value="NXG51785.1"/>
    <property type="molecule type" value="Genomic_DNA"/>
</dbReference>
<feature type="non-terminal residue" evidence="6">
    <location>
        <position position="1"/>
    </location>
</feature>
<proteinExistence type="predicted"/>
<accession>A0A7K9CKB4</accession>
<evidence type="ECO:0000256" key="2">
    <source>
        <dbReference type="ARBA" id="ARBA00022490"/>
    </source>
</evidence>
<dbReference type="GO" id="GO:0005829">
    <property type="term" value="C:cytosol"/>
    <property type="evidence" value="ECO:0007669"/>
    <property type="project" value="TreeGrafter"/>
</dbReference>
<keyword evidence="2" id="KW-0963">Cytoplasm</keyword>